<name>A0A5N6TFR5_ASPAV</name>
<dbReference type="OrthoDB" id="5421702at2759"/>
<sequence length="350" mass="40180">MDQTFTRDSISKRKDDCMHSVVTYKLDDVLTPVSNLGCMKCIERADDDLDILSPTISFNWADDALESMLEEYIDFDNESFESDSDILYELNDSIRRDDCIRDKEFDELAKETSSGTSHTDSIIQPITFSNTIHNSLPSSVDDLYDECIDSEDGIDQDVASEFSFRDTYVQGDSGKETHHFNWLGSPVFESSLTPATISLLFQLAPPKNPKLGDEIWFEGIMRRAMTYVDPVIVYLEKGIEDLTRRGMDLVQFATGRTYKLYSPHGRWILDELEWDEGTLLDDGSMEIYTTRHVVCGNGITTYGGIRTRDRWESDKTQLYQASTTSAYKFRLKLRNRVYRPSPLRQVLEID</sequence>
<proteinExistence type="predicted"/>
<accession>A0A5N6TFR5</accession>
<evidence type="ECO:0000313" key="1">
    <source>
        <dbReference type="EMBL" id="KAE8145080.1"/>
    </source>
</evidence>
<keyword evidence="2" id="KW-1185">Reference proteome</keyword>
<reference evidence="1 2" key="1">
    <citation type="submission" date="2019-04" db="EMBL/GenBank/DDBJ databases">
        <title>Friends and foes A comparative genomics study of 23 Aspergillus species from section Flavi.</title>
        <authorList>
            <consortium name="DOE Joint Genome Institute"/>
            <person name="Kjaerbolling I."/>
            <person name="Vesth T."/>
            <person name="Frisvad J.C."/>
            <person name="Nybo J.L."/>
            <person name="Theobald S."/>
            <person name="Kildgaard S."/>
            <person name="Isbrandt T."/>
            <person name="Kuo A."/>
            <person name="Sato A."/>
            <person name="Lyhne E.K."/>
            <person name="Kogle M.E."/>
            <person name="Wiebenga A."/>
            <person name="Kun R.S."/>
            <person name="Lubbers R.J."/>
            <person name="Makela M.R."/>
            <person name="Barry K."/>
            <person name="Chovatia M."/>
            <person name="Clum A."/>
            <person name="Daum C."/>
            <person name="Haridas S."/>
            <person name="He G."/>
            <person name="LaButti K."/>
            <person name="Lipzen A."/>
            <person name="Mondo S."/>
            <person name="Riley R."/>
            <person name="Salamov A."/>
            <person name="Simmons B.A."/>
            <person name="Magnuson J.K."/>
            <person name="Henrissat B."/>
            <person name="Mortensen U.H."/>
            <person name="Larsen T.O."/>
            <person name="Devries R.P."/>
            <person name="Grigoriev I.V."/>
            <person name="Machida M."/>
            <person name="Baker S.E."/>
            <person name="Andersen M.R."/>
        </authorList>
    </citation>
    <scope>NUCLEOTIDE SEQUENCE [LARGE SCALE GENOMIC DNA]</scope>
    <source>
        <strain evidence="1 2">IBT 18842</strain>
    </source>
</reference>
<dbReference type="Proteomes" id="UP000325780">
    <property type="component" value="Unassembled WGS sequence"/>
</dbReference>
<dbReference type="AlphaFoldDB" id="A0A5N6TFR5"/>
<organism evidence="1 2">
    <name type="scientific">Aspergillus avenaceus</name>
    <dbReference type="NCBI Taxonomy" id="36643"/>
    <lineage>
        <taxon>Eukaryota</taxon>
        <taxon>Fungi</taxon>
        <taxon>Dikarya</taxon>
        <taxon>Ascomycota</taxon>
        <taxon>Pezizomycotina</taxon>
        <taxon>Eurotiomycetes</taxon>
        <taxon>Eurotiomycetidae</taxon>
        <taxon>Eurotiales</taxon>
        <taxon>Aspergillaceae</taxon>
        <taxon>Aspergillus</taxon>
        <taxon>Aspergillus subgen. Circumdati</taxon>
    </lineage>
</organism>
<evidence type="ECO:0000313" key="2">
    <source>
        <dbReference type="Proteomes" id="UP000325780"/>
    </source>
</evidence>
<protein>
    <submittedName>
        <fullName evidence="1">Uncharacterized protein</fullName>
    </submittedName>
</protein>
<gene>
    <name evidence="1" type="ORF">BDV25DRAFT_144993</name>
</gene>
<dbReference type="EMBL" id="ML742390">
    <property type="protein sequence ID" value="KAE8145080.1"/>
    <property type="molecule type" value="Genomic_DNA"/>
</dbReference>